<name>A0AAW0K9M3_MYOGA</name>
<dbReference type="InterPro" id="IPR035899">
    <property type="entry name" value="DBL_dom_sf"/>
</dbReference>
<sequence length="57" mass="6762">MARPAVVLHFQSIADGFKEAVRYVLPRLMLVPVYHCWHYFELLKVRQKHPLTKSLDL</sequence>
<dbReference type="SUPFAM" id="SSF48065">
    <property type="entry name" value="DBL homology domain (DH-domain)"/>
    <property type="match status" value="1"/>
</dbReference>
<organism evidence="1 2">
    <name type="scientific">Myodes glareolus</name>
    <name type="common">Bank vole</name>
    <name type="synonym">Clethrionomys glareolus</name>
    <dbReference type="NCBI Taxonomy" id="447135"/>
    <lineage>
        <taxon>Eukaryota</taxon>
        <taxon>Metazoa</taxon>
        <taxon>Chordata</taxon>
        <taxon>Craniata</taxon>
        <taxon>Vertebrata</taxon>
        <taxon>Euteleostomi</taxon>
        <taxon>Mammalia</taxon>
        <taxon>Eutheria</taxon>
        <taxon>Euarchontoglires</taxon>
        <taxon>Glires</taxon>
        <taxon>Rodentia</taxon>
        <taxon>Myomorpha</taxon>
        <taxon>Muroidea</taxon>
        <taxon>Cricetidae</taxon>
        <taxon>Arvicolinae</taxon>
        <taxon>Myodes</taxon>
    </lineage>
</organism>
<dbReference type="AlphaFoldDB" id="A0AAW0K9M3"/>
<dbReference type="Proteomes" id="UP001488838">
    <property type="component" value="Unassembled WGS sequence"/>
</dbReference>
<evidence type="ECO:0000313" key="2">
    <source>
        <dbReference type="Proteomes" id="UP001488838"/>
    </source>
</evidence>
<evidence type="ECO:0000313" key="1">
    <source>
        <dbReference type="EMBL" id="KAK7835938.1"/>
    </source>
</evidence>
<accession>A0AAW0K9M3</accession>
<dbReference type="Gene3D" id="1.20.900.10">
    <property type="entry name" value="Dbl homology (DH) domain"/>
    <property type="match status" value="1"/>
</dbReference>
<protein>
    <submittedName>
        <fullName evidence="1">Uncharacterized protein</fullName>
    </submittedName>
</protein>
<comment type="caution">
    <text evidence="1">The sequence shown here is derived from an EMBL/GenBank/DDBJ whole genome shotgun (WGS) entry which is preliminary data.</text>
</comment>
<gene>
    <name evidence="1" type="ORF">U0070_004029</name>
</gene>
<keyword evidence="2" id="KW-1185">Reference proteome</keyword>
<reference evidence="1 2" key="1">
    <citation type="journal article" date="2023" name="bioRxiv">
        <title>Conserved and derived expression patterns and positive selection on dental genes reveal complex evolutionary context of ever-growing rodent molars.</title>
        <authorList>
            <person name="Calamari Z.T."/>
            <person name="Song A."/>
            <person name="Cohen E."/>
            <person name="Akter M."/>
            <person name="Roy R.D."/>
            <person name="Hallikas O."/>
            <person name="Christensen M.M."/>
            <person name="Li P."/>
            <person name="Marangoni P."/>
            <person name="Jernvall J."/>
            <person name="Klein O.D."/>
        </authorList>
    </citation>
    <scope>NUCLEOTIDE SEQUENCE [LARGE SCALE GENOMIC DNA]</scope>
    <source>
        <strain evidence="1">V071</strain>
    </source>
</reference>
<dbReference type="EMBL" id="JBBHLL010000001">
    <property type="protein sequence ID" value="KAK7835938.1"/>
    <property type="molecule type" value="Genomic_DNA"/>
</dbReference>
<proteinExistence type="predicted"/>